<dbReference type="Gene3D" id="1.20.1260.10">
    <property type="match status" value="1"/>
</dbReference>
<dbReference type="InterPro" id="IPR019052">
    <property type="entry name" value="DUF2383"/>
</dbReference>
<evidence type="ECO:0000259" key="1">
    <source>
        <dbReference type="Pfam" id="PF09537"/>
    </source>
</evidence>
<organism evidence="3">
    <name type="scientific">Edaphobacter paludis</name>
    <dbReference type="NCBI Taxonomy" id="3035702"/>
    <lineage>
        <taxon>Bacteria</taxon>
        <taxon>Pseudomonadati</taxon>
        <taxon>Acidobacteriota</taxon>
        <taxon>Terriglobia</taxon>
        <taxon>Terriglobales</taxon>
        <taxon>Acidobacteriaceae</taxon>
        <taxon>Edaphobacter</taxon>
    </lineage>
</organism>
<proteinExistence type="predicted"/>
<sequence>MSSDSGKQHEMQRVLRSVINILQDSQKGFADIGEHLKDETLKRYFLTESLKRASFRGDLEEALHQNGVHDIHETGTTAGTLHRVWGDLKAKLGSGDHGLLETAETGEDEAKKAYADALNQELPLPIRQLLAEQQAHVLASHDYVRNHRDALATK</sequence>
<dbReference type="Pfam" id="PF09537">
    <property type="entry name" value="DUF2383"/>
    <property type="match status" value="1"/>
</dbReference>
<dbReference type="EMBL" id="CP121195">
    <property type="protein sequence ID" value="XBH14184.1"/>
    <property type="molecule type" value="Genomic_DNA"/>
</dbReference>
<name>A0AAU7DA74_9BACT</name>
<dbReference type="KEGG" id="epl:P4G45_03240"/>
<dbReference type="AlphaFoldDB" id="A0AAU7DA74"/>
<dbReference type="NCBIfam" id="TIGR02284">
    <property type="entry name" value="PA2169 family four-helix-bundle protein"/>
    <property type="match status" value="1"/>
</dbReference>
<dbReference type="InterPro" id="IPR011971">
    <property type="entry name" value="CHP02284"/>
</dbReference>
<dbReference type="InterPro" id="IPR012347">
    <property type="entry name" value="Ferritin-like"/>
</dbReference>
<evidence type="ECO:0000313" key="3">
    <source>
        <dbReference type="EMBL" id="XBH14184.1"/>
    </source>
</evidence>
<gene>
    <name evidence="2" type="ORF">P4G45_03240</name>
    <name evidence="3" type="ORF">P8936_03205</name>
</gene>
<evidence type="ECO:0000313" key="2">
    <source>
        <dbReference type="EMBL" id="XBH10756.1"/>
    </source>
</evidence>
<feature type="domain" description="DUF2383" evidence="1">
    <location>
        <begin position="13"/>
        <end position="120"/>
    </location>
</feature>
<reference evidence="3" key="1">
    <citation type="submission" date="2023-03" db="EMBL/GenBank/DDBJ databases">
        <title>Edaphobacter sp.</title>
        <authorList>
            <person name="Huber K.J."/>
            <person name="Papendorf J."/>
            <person name="Pilke C."/>
            <person name="Bunk B."/>
            <person name="Sproeer C."/>
            <person name="Pester M."/>
        </authorList>
    </citation>
    <scope>NUCLEOTIDE SEQUENCE</scope>
    <source>
        <strain evidence="2">DSM 109919</strain>
        <strain evidence="3">DSM 109920</strain>
    </source>
</reference>
<dbReference type="EMBL" id="CP121194">
    <property type="protein sequence ID" value="XBH10756.1"/>
    <property type="molecule type" value="Genomic_DNA"/>
</dbReference>
<accession>A0AAU7DA74</accession>
<protein>
    <submittedName>
        <fullName evidence="3">PA2169 family four-helix-bundle protein</fullName>
    </submittedName>
</protein>
<accession>A0AAU7D1I5</accession>
<dbReference type="RefSeq" id="WP_348268247.1">
    <property type="nucleotide sequence ID" value="NZ_CP121194.1"/>
</dbReference>